<accession>A0A0S4JU17</accession>
<dbReference type="AlphaFoldDB" id="A0A0S4JU17"/>
<proteinExistence type="predicted"/>
<gene>
    <name evidence="1" type="ORF">BSAL_44525</name>
</gene>
<keyword evidence="1" id="KW-0472">Membrane</keyword>
<evidence type="ECO:0000313" key="1">
    <source>
        <dbReference type="EMBL" id="CUG93731.1"/>
    </source>
</evidence>
<dbReference type="EMBL" id="CYKH01002190">
    <property type="protein sequence ID" value="CUG93731.1"/>
    <property type="molecule type" value="Genomic_DNA"/>
</dbReference>
<dbReference type="Proteomes" id="UP000051952">
    <property type="component" value="Unassembled WGS sequence"/>
</dbReference>
<dbReference type="VEuPathDB" id="TriTrypDB:BSAL_44525"/>
<organism evidence="1 2">
    <name type="scientific">Bodo saltans</name>
    <name type="common">Flagellated protozoan</name>
    <dbReference type="NCBI Taxonomy" id="75058"/>
    <lineage>
        <taxon>Eukaryota</taxon>
        <taxon>Discoba</taxon>
        <taxon>Euglenozoa</taxon>
        <taxon>Kinetoplastea</taxon>
        <taxon>Metakinetoplastina</taxon>
        <taxon>Eubodonida</taxon>
        <taxon>Bodonidae</taxon>
        <taxon>Bodo</taxon>
    </lineage>
</organism>
<reference evidence="2" key="1">
    <citation type="submission" date="2015-09" db="EMBL/GenBank/DDBJ databases">
        <authorList>
            <consortium name="Pathogen Informatics"/>
        </authorList>
    </citation>
    <scope>NUCLEOTIDE SEQUENCE [LARGE SCALE GENOMIC DNA]</scope>
    <source>
        <strain evidence="2">Lake Konstanz</strain>
    </source>
</reference>
<name>A0A0S4JU17_BODSA</name>
<keyword evidence="2" id="KW-1185">Reference proteome</keyword>
<protein>
    <submittedName>
        <fullName evidence="1">Transmembrane protein, putative</fullName>
    </submittedName>
</protein>
<evidence type="ECO:0000313" key="2">
    <source>
        <dbReference type="Proteomes" id="UP000051952"/>
    </source>
</evidence>
<keyword evidence="1" id="KW-0812">Transmembrane</keyword>
<sequence length="237" mass="25362">MPEACRENAAVLEQTMSFGAVSTVQSGKWICPADRCRNADDATNDTGATREEFARLLLQQCELPIRGREPTEAEARKRAEGTAVVIVNAPGAPYAGVIVVIPRVAVILIQCKMLGDETEVVDIEADAEKLSGELTELNKMAGVPPGAYFRVLATNIATEKVASDLHRLVVLTTSTTNNGLAPMLERIHHHMSNETVAVYCGLLRLFTDGAVSGNSSREGCPTDGFRCGCCGKLRTGT</sequence>